<comment type="caution">
    <text evidence="2">The sequence shown here is derived from an EMBL/GenBank/DDBJ whole genome shotgun (WGS) entry which is preliminary data.</text>
</comment>
<dbReference type="PANTHER" id="PTHR34957:SF1">
    <property type="entry name" value="NUCLEAR TRANSPORT FACTOR 2 (NTF2) FAMILY PROTEIN"/>
    <property type="match status" value="1"/>
</dbReference>
<proteinExistence type="predicted"/>
<dbReference type="Pfam" id="PF13474">
    <property type="entry name" value="SnoaL_3"/>
    <property type="match status" value="1"/>
</dbReference>
<keyword evidence="3" id="KW-1185">Reference proteome</keyword>
<dbReference type="RefSeq" id="WP_227178094.1">
    <property type="nucleotide sequence ID" value="NZ_JAJBZT010000001.1"/>
</dbReference>
<dbReference type="Gene3D" id="3.10.450.50">
    <property type="match status" value="1"/>
</dbReference>
<evidence type="ECO:0000313" key="2">
    <source>
        <dbReference type="EMBL" id="MCB6182404.1"/>
    </source>
</evidence>
<dbReference type="InterPro" id="IPR037401">
    <property type="entry name" value="SnoaL-like"/>
</dbReference>
<reference evidence="2" key="1">
    <citation type="submission" date="2021-10" db="EMBL/GenBank/DDBJ databases">
        <title>The complete genome sequence of Leeia sp. TBRC 13508.</title>
        <authorList>
            <person name="Charoenyingcharoen P."/>
            <person name="Yukphan P."/>
        </authorList>
    </citation>
    <scope>NUCLEOTIDE SEQUENCE</scope>
    <source>
        <strain evidence="2">TBRC 13508</strain>
    </source>
</reference>
<gene>
    <name evidence="2" type="ORF">LIN78_02400</name>
</gene>
<organism evidence="2 3">
    <name type="scientific">Leeia speluncae</name>
    <dbReference type="NCBI Taxonomy" id="2884804"/>
    <lineage>
        <taxon>Bacteria</taxon>
        <taxon>Pseudomonadati</taxon>
        <taxon>Pseudomonadota</taxon>
        <taxon>Betaproteobacteria</taxon>
        <taxon>Neisseriales</taxon>
        <taxon>Leeiaceae</taxon>
        <taxon>Leeia</taxon>
    </lineage>
</organism>
<dbReference type="Proteomes" id="UP001165395">
    <property type="component" value="Unassembled WGS sequence"/>
</dbReference>
<dbReference type="EMBL" id="JAJBZT010000001">
    <property type="protein sequence ID" value="MCB6182404.1"/>
    <property type="molecule type" value="Genomic_DNA"/>
</dbReference>
<evidence type="ECO:0000313" key="3">
    <source>
        <dbReference type="Proteomes" id="UP001165395"/>
    </source>
</evidence>
<evidence type="ECO:0000259" key="1">
    <source>
        <dbReference type="Pfam" id="PF13474"/>
    </source>
</evidence>
<name>A0ABS8D2K2_9NEIS</name>
<sequence>MPDTFSSPLDLEIAFYESFERRDLRTMMSLWADDERTYCVHPAGHCMNGLAEIHAGWEGLFQHMPAMHVHIQDRKIVQAPGLAIHHVTEMVYLDSDESQQHWVSATNVFILTEHGWRLLAHHATPLLTGNVDSPVLH</sequence>
<dbReference type="InterPro" id="IPR032710">
    <property type="entry name" value="NTF2-like_dom_sf"/>
</dbReference>
<accession>A0ABS8D2K2</accession>
<dbReference type="SUPFAM" id="SSF54427">
    <property type="entry name" value="NTF2-like"/>
    <property type="match status" value="1"/>
</dbReference>
<protein>
    <submittedName>
        <fullName evidence="2">Nuclear transport factor 2 family protein</fullName>
    </submittedName>
</protein>
<dbReference type="PANTHER" id="PTHR34957">
    <property type="entry name" value="NUCLEAR TRANSPORT FACTOR 2 (NTF2) FAMILY PROTEIN"/>
    <property type="match status" value="1"/>
</dbReference>
<feature type="domain" description="SnoaL-like" evidence="1">
    <location>
        <begin position="14"/>
        <end position="123"/>
    </location>
</feature>